<name>A0A9P5P0M4_GYMJU</name>
<gene>
    <name evidence="1" type="ORF">CPB84DRAFT_1763390</name>
</gene>
<accession>A0A9P5P0M4</accession>
<keyword evidence="2" id="KW-1185">Reference proteome</keyword>
<protein>
    <submittedName>
        <fullName evidence="1">Uncharacterized protein</fullName>
    </submittedName>
</protein>
<organism evidence="1 2">
    <name type="scientific">Gymnopilus junonius</name>
    <name type="common">Spectacular rustgill mushroom</name>
    <name type="synonym">Gymnopilus spectabilis subsp. junonius</name>
    <dbReference type="NCBI Taxonomy" id="109634"/>
    <lineage>
        <taxon>Eukaryota</taxon>
        <taxon>Fungi</taxon>
        <taxon>Dikarya</taxon>
        <taxon>Basidiomycota</taxon>
        <taxon>Agaricomycotina</taxon>
        <taxon>Agaricomycetes</taxon>
        <taxon>Agaricomycetidae</taxon>
        <taxon>Agaricales</taxon>
        <taxon>Agaricineae</taxon>
        <taxon>Hymenogastraceae</taxon>
        <taxon>Gymnopilus</taxon>
    </lineage>
</organism>
<proteinExistence type="predicted"/>
<dbReference type="EMBL" id="JADNYJ010000005">
    <property type="protein sequence ID" value="KAF8911128.1"/>
    <property type="molecule type" value="Genomic_DNA"/>
</dbReference>
<evidence type="ECO:0000313" key="2">
    <source>
        <dbReference type="Proteomes" id="UP000724874"/>
    </source>
</evidence>
<evidence type="ECO:0000313" key="1">
    <source>
        <dbReference type="EMBL" id="KAF8911128.1"/>
    </source>
</evidence>
<comment type="caution">
    <text evidence="1">The sequence shown here is derived from an EMBL/GenBank/DDBJ whole genome shotgun (WGS) entry which is preliminary data.</text>
</comment>
<reference evidence="1" key="1">
    <citation type="submission" date="2020-11" db="EMBL/GenBank/DDBJ databases">
        <authorList>
            <consortium name="DOE Joint Genome Institute"/>
            <person name="Ahrendt S."/>
            <person name="Riley R."/>
            <person name="Andreopoulos W."/>
            <person name="LaButti K."/>
            <person name="Pangilinan J."/>
            <person name="Ruiz-duenas F.J."/>
            <person name="Barrasa J.M."/>
            <person name="Sanchez-Garcia M."/>
            <person name="Camarero S."/>
            <person name="Miyauchi S."/>
            <person name="Serrano A."/>
            <person name="Linde D."/>
            <person name="Babiker R."/>
            <person name="Drula E."/>
            <person name="Ayuso-Fernandez I."/>
            <person name="Pacheco R."/>
            <person name="Padilla G."/>
            <person name="Ferreira P."/>
            <person name="Barriuso J."/>
            <person name="Kellner H."/>
            <person name="Castanera R."/>
            <person name="Alfaro M."/>
            <person name="Ramirez L."/>
            <person name="Pisabarro A.G."/>
            <person name="Kuo A."/>
            <person name="Tritt A."/>
            <person name="Lipzen A."/>
            <person name="He G."/>
            <person name="Yan M."/>
            <person name="Ng V."/>
            <person name="Cullen D."/>
            <person name="Martin F."/>
            <person name="Rosso M.-N."/>
            <person name="Henrissat B."/>
            <person name="Hibbett D."/>
            <person name="Martinez A.T."/>
            <person name="Grigoriev I.V."/>
        </authorList>
    </citation>
    <scope>NUCLEOTIDE SEQUENCE</scope>
    <source>
        <strain evidence="1">AH 44721</strain>
    </source>
</reference>
<dbReference type="Proteomes" id="UP000724874">
    <property type="component" value="Unassembled WGS sequence"/>
</dbReference>
<sequence length="116" mass="12499">MCRALITSRCDFSTTSRVTIPGLLLMCAIAICSARPIWRLCHPRSLFLVSLHTGSLLWRATPLVVDSKLIFAASSLGYHRPATGFGSSVFDVSRHAPIKTISSPDSSSFSLKAACS</sequence>
<dbReference type="AlphaFoldDB" id="A0A9P5P0M4"/>